<proteinExistence type="predicted"/>
<evidence type="ECO:0000313" key="2">
    <source>
        <dbReference type="EMBL" id="ARD69756.1"/>
    </source>
</evidence>
<keyword evidence="2" id="KW-0614">Plasmid</keyword>
<name>A0A1V0M4G1_XENHO</name>
<dbReference type="EMBL" id="NJAI01000013">
    <property type="protein sequence ID" value="PHM51793.1"/>
    <property type="molecule type" value="Genomic_DNA"/>
</dbReference>
<dbReference type="AlphaFoldDB" id="A0A1V0M4G1"/>
<reference evidence="3 4" key="2">
    <citation type="journal article" date="2017" name="Nat. Microbiol.">
        <title>Natural product diversity associated with the nematode symbionts Photorhabdus and Xenorhabdus.</title>
        <authorList>
            <person name="Tobias N.J."/>
            <person name="Wolff H."/>
            <person name="Djahanschiri B."/>
            <person name="Grundmann F."/>
            <person name="Kronenwerth M."/>
            <person name="Shi Y.M."/>
            <person name="Simonyi S."/>
            <person name="Grun P."/>
            <person name="Shapiro-Ilan D."/>
            <person name="Pidot S.J."/>
            <person name="Stinear T.P."/>
            <person name="Ebersberger I."/>
            <person name="Bode H.B."/>
        </authorList>
    </citation>
    <scope>NUCLEOTIDE SEQUENCE [LARGE SCALE GENOMIC DNA]</scope>
    <source>
        <strain evidence="3 4">DSM 17903</strain>
    </source>
</reference>
<feature type="region of interest" description="Disordered" evidence="1">
    <location>
        <begin position="1"/>
        <end position="24"/>
    </location>
</feature>
<evidence type="ECO:0000313" key="4">
    <source>
        <dbReference type="Proteomes" id="UP000225433"/>
    </source>
</evidence>
<evidence type="ECO:0000313" key="3">
    <source>
        <dbReference type="EMBL" id="PHM51793.1"/>
    </source>
</evidence>
<geneLocation type="plasmid" evidence="2">
    <name>unnamed2</name>
</geneLocation>
<gene>
    <name evidence="3" type="ORF">Xhom_04786</name>
</gene>
<evidence type="ECO:0000256" key="1">
    <source>
        <dbReference type="SAM" id="MobiDB-lite"/>
    </source>
</evidence>
<dbReference type="Proteomes" id="UP000225433">
    <property type="component" value="Unassembled WGS sequence"/>
</dbReference>
<reference evidence="2" key="1">
    <citation type="journal article" date="2017" name="J. Invertebr. Pathol.">
        <title>Identification and bacterial characteristics of Xenorhabdus hominickii ANU101 from an entomopathogenic nematode, Steinernema monticolum.</title>
        <authorList>
            <person name="Park Y."/>
            <person name="Kang S."/>
            <person name="Sadekuzzaman M."/>
            <person name="Kim H."/>
            <person name="Jung J.K."/>
            <person name="Kim Y."/>
        </authorList>
    </citation>
    <scope>NUCLEOTIDE SEQUENCE</scope>
    <source>
        <strain evidence="2">ANU101</strain>
        <plasmid evidence="2">unnamed2</plasmid>
    </source>
</reference>
<dbReference type="RefSeq" id="WP_099140018.1">
    <property type="nucleotide sequence ID" value="NZ_CAWNQJ010000035.1"/>
</dbReference>
<organism evidence="2">
    <name type="scientific">Xenorhabdus hominickii</name>
    <dbReference type="NCBI Taxonomy" id="351679"/>
    <lineage>
        <taxon>Bacteria</taxon>
        <taxon>Pseudomonadati</taxon>
        <taxon>Pseudomonadota</taxon>
        <taxon>Gammaproteobacteria</taxon>
        <taxon>Enterobacterales</taxon>
        <taxon>Morganellaceae</taxon>
        <taxon>Xenorhabdus</taxon>
    </lineage>
</organism>
<dbReference type="EMBL" id="KX517799">
    <property type="protein sequence ID" value="ARD69756.1"/>
    <property type="molecule type" value="Genomic_DNA"/>
</dbReference>
<accession>A0A1V0M4G1</accession>
<sequence>MTAQSYGESLKFFSDGQKDPTKRTGLNVQHTLTRGDYPTVSIEVAPIRESVTSPDWKSKITVQLTRGELTAFCSVLFGLRSEAKGSYHGEAKNKSFAVYNNGKAGVAIVLSERGNPLQNFINDDDRMELAVFTVRQLSAAWKVTPSDAIALLRQSAWMDRNLS</sequence>
<protein>
    <submittedName>
        <fullName evidence="2">Uncharacterized protein</fullName>
    </submittedName>
</protein>